<dbReference type="Gene3D" id="3.40.50.2000">
    <property type="entry name" value="Glycogen Phosphorylase B"/>
    <property type="match status" value="1"/>
</dbReference>
<name>A0A2M8L500_9BACT</name>
<dbReference type="GO" id="GO:0009103">
    <property type="term" value="P:lipopolysaccharide biosynthetic process"/>
    <property type="evidence" value="ECO:0007669"/>
    <property type="project" value="TreeGrafter"/>
</dbReference>
<dbReference type="SUPFAM" id="SSF53756">
    <property type="entry name" value="UDP-Glycosyltransferase/glycogen phosphorylase"/>
    <property type="match status" value="1"/>
</dbReference>
<reference evidence="3" key="1">
    <citation type="submission" date="2017-09" db="EMBL/GenBank/DDBJ databases">
        <title>Depth-based differentiation of microbial function through sediment-hosted aquifers and enrichment of novel symbionts in the deep terrestrial subsurface.</title>
        <authorList>
            <person name="Probst A.J."/>
            <person name="Ladd B."/>
            <person name="Jarett J.K."/>
            <person name="Geller-Mcgrath D.E."/>
            <person name="Sieber C.M.K."/>
            <person name="Emerson J.B."/>
            <person name="Anantharaman K."/>
            <person name="Thomas B.C."/>
            <person name="Malmstrom R."/>
            <person name="Stieglmeier M."/>
            <person name="Klingl A."/>
            <person name="Woyke T."/>
            <person name="Ryan C.M."/>
            <person name="Banfield J.F."/>
        </authorList>
    </citation>
    <scope>NUCLEOTIDE SEQUENCE [LARGE SCALE GENOMIC DNA]</scope>
</reference>
<dbReference type="Proteomes" id="UP000229500">
    <property type="component" value="Unassembled WGS sequence"/>
</dbReference>
<evidence type="ECO:0000313" key="3">
    <source>
        <dbReference type="Proteomes" id="UP000229500"/>
    </source>
</evidence>
<dbReference type="EMBL" id="PFEL01000100">
    <property type="protein sequence ID" value="PJE68882.1"/>
    <property type="molecule type" value="Genomic_DNA"/>
</dbReference>
<accession>A0A2M8L500</accession>
<dbReference type="AlphaFoldDB" id="A0A2M8L500"/>
<dbReference type="GO" id="GO:0016757">
    <property type="term" value="F:glycosyltransferase activity"/>
    <property type="evidence" value="ECO:0007669"/>
    <property type="project" value="TreeGrafter"/>
</dbReference>
<feature type="non-terminal residue" evidence="2">
    <location>
        <position position="1"/>
    </location>
</feature>
<comment type="caution">
    <text evidence="2">The sequence shown here is derived from an EMBL/GenBank/DDBJ whole genome shotgun (WGS) entry which is preliminary data.</text>
</comment>
<evidence type="ECO:0000313" key="2">
    <source>
        <dbReference type="EMBL" id="PJE68882.1"/>
    </source>
</evidence>
<gene>
    <name evidence="2" type="ORF">COU96_02795</name>
</gene>
<dbReference type="PANTHER" id="PTHR46401">
    <property type="entry name" value="GLYCOSYLTRANSFERASE WBBK-RELATED"/>
    <property type="match status" value="1"/>
</dbReference>
<sequence>SSLPEICGKAAVMVNPYDINDIANGLEKVMRETKIRNTLKEKGLAWVKNFSWEKAANQTIKVYQNVYQENK</sequence>
<keyword evidence="1 2" id="KW-0808">Transferase</keyword>
<organism evidence="2 3">
    <name type="scientific">Candidatus Shapirobacteria bacterium CG10_big_fil_rev_8_21_14_0_10_38_14</name>
    <dbReference type="NCBI Taxonomy" id="1974483"/>
    <lineage>
        <taxon>Bacteria</taxon>
        <taxon>Candidatus Shapironibacteriota</taxon>
    </lineage>
</organism>
<evidence type="ECO:0000256" key="1">
    <source>
        <dbReference type="ARBA" id="ARBA00022679"/>
    </source>
</evidence>
<proteinExistence type="predicted"/>
<protein>
    <submittedName>
        <fullName evidence="2">Glycosyltransferase family 1 protein</fullName>
    </submittedName>
</protein>
<dbReference type="PANTHER" id="PTHR46401:SF2">
    <property type="entry name" value="GLYCOSYLTRANSFERASE WBBK-RELATED"/>
    <property type="match status" value="1"/>
</dbReference>